<comment type="similarity">
    <text evidence="2">Belongs to the FliJ family.</text>
</comment>
<keyword evidence="9" id="KW-0472">Membrane</keyword>
<gene>
    <name evidence="11" type="ORF">X907_2411</name>
</gene>
<dbReference type="RefSeq" id="WP_127568279.1">
    <property type="nucleotide sequence ID" value="NZ_BMFB01000001.1"/>
</dbReference>
<dbReference type="KEGG" id="gak:X907_2411"/>
<keyword evidence="7" id="KW-1005">Bacterial flagellum biogenesis</keyword>
<dbReference type="GO" id="GO:0071973">
    <property type="term" value="P:bacterial-type flagellum-dependent cell motility"/>
    <property type="evidence" value="ECO:0007669"/>
    <property type="project" value="InterPro"/>
</dbReference>
<dbReference type="Gene3D" id="1.10.287.1700">
    <property type="match status" value="1"/>
</dbReference>
<evidence type="ECO:0000256" key="4">
    <source>
        <dbReference type="ARBA" id="ARBA00022448"/>
    </source>
</evidence>
<dbReference type="AlphaFoldDB" id="A0A3T0ECA7"/>
<keyword evidence="10" id="KW-1006">Bacterial flagellum protein export</keyword>
<proteinExistence type="inferred from homology"/>
<evidence type="ECO:0000256" key="6">
    <source>
        <dbReference type="ARBA" id="ARBA00022500"/>
    </source>
</evidence>
<evidence type="ECO:0000256" key="9">
    <source>
        <dbReference type="ARBA" id="ARBA00023136"/>
    </source>
</evidence>
<dbReference type="EMBL" id="CP018911">
    <property type="protein sequence ID" value="AZU04926.1"/>
    <property type="molecule type" value="Genomic_DNA"/>
</dbReference>
<sequence>MSTRSHAPLIRLARFKVEELQKQMADIDRARAAIADQIERLELSVPGEQAAASESKEGYLAYGSYARSVIQRKDNLRASEREVEAQAGELRERLETAFAELKKYELLEERRVARIEDAVRAAEQAEMDEIAGRMRRAAH</sequence>
<dbReference type="OrthoDB" id="7172697at2"/>
<dbReference type="GO" id="GO:0006935">
    <property type="term" value="P:chemotaxis"/>
    <property type="evidence" value="ECO:0007669"/>
    <property type="project" value="UniProtKB-KW"/>
</dbReference>
<dbReference type="GO" id="GO:0044781">
    <property type="term" value="P:bacterial-type flagellum organization"/>
    <property type="evidence" value="ECO:0007669"/>
    <property type="project" value="UniProtKB-KW"/>
</dbReference>
<dbReference type="GO" id="GO:0009288">
    <property type="term" value="C:bacterial-type flagellum"/>
    <property type="evidence" value="ECO:0007669"/>
    <property type="project" value="InterPro"/>
</dbReference>
<dbReference type="Proteomes" id="UP000286954">
    <property type="component" value="Chromosome"/>
</dbReference>
<name>A0A3T0ECA7_9PROT</name>
<evidence type="ECO:0000256" key="1">
    <source>
        <dbReference type="ARBA" id="ARBA00004413"/>
    </source>
</evidence>
<dbReference type="InterPro" id="IPR053716">
    <property type="entry name" value="Flag_assembly_chemotaxis_eff"/>
</dbReference>
<reference evidence="11 12" key="1">
    <citation type="submission" date="2016-12" db="EMBL/GenBank/DDBJ databases">
        <title>The genome of dimorphic prosthecate Glycocaulis alkaliphilus 6b-8t, isolated from crude oil dictates its adaptability in petroleum environments.</title>
        <authorList>
            <person name="Wu X.-L."/>
            <person name="Geng S."/>
        </authorList>
    </citation>
    <scope>NUCLEOTIDE SEQUENCE [LARGE SCALE GENOMIC DNA]</scope>
    <source>
        <strain evidence="11 12">6B-8</strain>
    </source>
</reference>
<keyword evidence="12" id="KW-1185">Reference proteome</keyword>
<evidence type="ECO:0000313" key="12">
    <source>
        <dbReference type="Proteomes" id="UP000286954"/>
    </source>
</evidence>
<keyword evidence="6" id="KW-0145">Chemotaxis</keyword>
<evidence type="ECO:0000256" key="8">
    <source>
        <dbReference type="ARBA" id="ARBA00022927"/>
    </source>
</evidence>
<evidence type="ECO:0000313" key="11">
    <source>
        <dbReference type="EMBL" id="AZU04926.1"/>
    </source>
</evidence>
<organism evidence="11 12">
    <name type="scientific">Glycocaulis alkaliphilus</name>
    <dbReference type="NCBI Taxonomy" id="1434191"/>
    <lineage>
        <taxon>Bacteria</taxon>
        <taxon>Pseudomonadati</taxon>
        <taxon>Pseudomonadota</taxon>
        <taxon>Alphaproteobacteria</taxon>
        <taxon>Maricaulales</taxon>
        <taxon>Maricaulaceae</taxon>
        <taxon>Glycocaulis</taxon>
    </lineage>
</organism>
<accession>A0A3T0ECA7</accession>
<evidence type="ECO:0000256" key="7">
    <source>
        <dbReference type="ARBA" id="ARBA00022795"/>
    </source>
</evidence>
<comment type="subcellular location">
    <subcellularLocation>
        <location evidence="1">Cell membrane</location>
        <topology evidence="1">Peripheral membrane protein</topology>
        <orientation evidence="1">Cytoplasmic side</orientation>
    </subcellularLocation>
</comment>
<protein>
    <recommendedName>
        <fullName evidence="3">Flagellar FliJ protein</fullName>
    </recommendedName>
</protein>
<evidence type="ECO:0000256" key="10">
    <source>
        <dbReference type="ARBA" id="ARBA00023225"/>
    </source>
</evidence>
<dbReference type="GO" id="GO:0015031">
    <property type="term" value="P:protein transport"/>
    <property type="evidence" value="ECO:0007669"/>
    <property type="project" value="UniProtKB-KW"/>
</dbReference>
<keyword evidence="4" id="KW-0813">Transport</keyword>
<evidence type="ECO:0000256" key="3">
    <source>
        <dbReference type="ARBA" id="ARBA00020392"/>
    </source>
</evidence>
<keyword evidence="5" id="KW-1003">Cell membrane</keyword>
<dbReference type="GO" id="GO:0005886">
    <property type="term" value="C:plasma membrane"/>
    <property type="evidence" value="ECO:0007669"/>
    <property type="project" value="UniProtKB-SubCell"/>
</dbReference>
<evidence type="ECO:0000256" key="5">
    <source>
        <dbReference type="ARBA" id="ARBA00022475"/>
    </source>
</evidence>
<keyword evidence="8" id="KW-0653">Protein transport</keyword>
<dbReference type="Pfam" id="PF02050">
    <property type="entry name" value="FliJ"/>
    <property type="match status" value="1"/>
</dbReference>
<evidence type="ECO:0000256" key="2">
    <source>
        <dbReference type="ARBA" id="ARBA00010004"/>
    </source>
</evidence>
<dbReference type="InterPro" id="IPR012823">
    <property type="entry name" value="Flagell_FliJ"/>
</dbReference>